<evidence type="ECO:0000256" key="2">
    <source>
        <dbReference type="ARBA" id="ARBA00022679"/>
    </source>
</evidence>
<name>A0A0R3LMI3_9BRAD</name>
<dbReference type="Pfam" id="PF00043">
    <property type="entry name" value="GST_C"/>
    <property type="match status" value="1"/>
</dbReference>
<evidence type="ECO:0000259" key="4">
    <source>
        <dbReference type="PROSITE" id="PS50404"/>
    </source>
</evidence>
<dbReference type="InterPro" id="IPR036249">
    <property type="entry name" value="Thioredoxin-like_sf"/>
</dbReference>
<feature type="domain" description="GST C-terminal" evidence="5">
    <location>
        <begin position="84"/>
        <end position="205"/>
    </location>
</feature>
<dbReference type="PROSITE" id="PS50404">
    <property type="entry name" value="GST_NTER"/>
    <property type="match status" value="1"/>
</dbReference>
<reference evidence="6 7" key="1">
    <citation type="submission" date="2014-03" db="EMBL/GenBank/DDBJ databases">
        <title>Bradyrhizobium valentinum sp. nov., isolated from effective nodules of Lupinus mariae-josephae, a lupine endemic of basic-lime soils in Eastern Spain.</title>
        <authorList>
            <person name="Duran D."/>
            <person name="Rey L."/>
            <person name="Navarro A."/>
            <person name="Busquets A."/>
            <person name="Imperial J."/>
            <person name="Ruiz-Argueso T."/>
        </authorList>
    </citation>
    <scope>NUCLEOTIDE SEQUENCE [LARGE SCALE GENOMIC DNA]</scope>
    <source>
        <strain evidence="6 7">PAC68</strain>
    </source>
</reference>
<proteinExistence type="inferred from homology"/>
<dbReference type="PANTHER" id="PTHR44051:SF8">
    <property type="entry name" value="GLUTATHIONE S-TRANSFERASE GSTA"/>
    <property type="match status" value="1"/>
</dbReference>
<accession>A0A0R3LMI3</accession>
<dbReference type="EMBL" id="LLXZ01000080">
    <property type="protein sequence ID" value="KRR08920.1"/>
    <property type="molecule type" value="Genomic_DNA"/>
</dbReference>
<dbReference type="OrthoDB" id="9810080at2"/>
<dbReference type="Pfam" id="PF02798">
    <property type="entry name" value="GST_N"/>
    <property type="match status" value="1"/>
</dbReference>
<dbReference type="InterPro" id="IPR004045">
    <property type="entry name" value="Glutathione_S-Trfase_N"/>
</dbReference>
<dbReference type="SUPFAM" id="SSF52833">
    <property type="entry name" value="Thioredoxin-like"/>
    <property type="match status" value="1"/>
</dbReference>
<keyword evidence="7" id="KW-1185">Reference proteome</keyword>
<dbReference type="Gene3D" id="3.40.30.10">
    <property type="entry name" value="Glutaredoxin"/>
    <property type="match status" value="1"/>
</dbReference>
<dbReference type="STRING" id="280332.CQ12_08090"/>
<evidence type="ECO:0000313" key="7">
    <source>
        <dbReference type="Proteomes" id="UP000050863"/>
    </source>
</evidence>
<dbReference type="Gene3D" id="1.20.1050.10">
    <property type="match status" value="1"/>
</dbReference>
<sequence>MLQLYGNSKSRAMRCLWMVEEVGRPYQLVEKTTRADDLQTAEYLRLNPNARIPTLVDGDLVLWESMAINLYLAQKYDGSMHCTSPEVLGLAAQWSFWAMLEVEHLLLNLLEHRALLAEFARDASAVERNELLLKKPLSVLNDALAGCDYLAGNSFTVADLNVASILVWGKMARLDFSAYPNLTRWLNACLARPAFVRVRDQARRK</sequence>
<dbReference type="RefSeq" id="WP_057835660.1">
    <property type="nucleotide sequence ID" value="NZ_LLXZ01000080.1"/>
</dbReference>
<dbReference type="Proteomes" id="UP000050863">
    <property type="component" value="Unassembled WGS sequence"/>
</dbReference>
<feature type="domain" description="GST N-terminal" evidence="4">
    <location>
        <begin position="1"/>
        <end position="80"/>
    </location>
</feature>
<keyword evidence="2" id="KW-0808">Transferase</keyword>
<evidence type="ECO:0000313" key="6">
    <source>
        <dbReference type="EMBL" id="KRR08920.1"/>
    </source>
</evidence>
<dbReference type="SFLD" id="SFLDS00019">
    <property type="entry name" value="Glutathione_Transferase_(cytos"/>
    <property type="match status" value="1"/>
</dbReference>
<dbReference type="InterPro" id="IPR010987">
    <property type="entry name" value="Glutathione-S-Trfase_C-like"/>
</dbReference>
<evidence type="ECO:0000256" key="1">
    <source>
        <dbReference type="ARBA" id="ARBA00007409"/>
    </source>
</evidence>
<dbReference type="CDD" id="cd03046">
    <property type="entry name" value="GST_N_GTT1_like"/>
    <property type="match status" value="1"/>
</dbReference>
<dbReference type="PROSITE" id="PS50405">
    <property type="entry name" value="GST_CTER"/>
    <property type="match status" value="1"/>
</dbReference>
<comment type="caution">
    <text evidence="6">The sequence shown here is derived from an EMBL/GenBank/DDBJ whole genome shotgun (WGS) entry which is preliminary data.</text>
</comment>
<evidence type="ECO:0008006" key="8">
    <source>
        <dbReference type="Google" id="ProtNLM"/>
    </source>
</evidence>
<dbReference type="InterPro" id="IPR004046">
    <property type="entry name" value="GST_C"/>
</dbReference>
<dbReference type="AlphaFoldDB" id="A0A0R3LMI3"/>
<dbReference type="InterPro" id="IPR036282">
    <property type="entry name" value="Glutathione-S-Trfase_C_sf"/>
</dbReference>
<gene>
    <name evidence="6" type="ORF">CQ12_08090</name>
</gene>
<dbReference type="PANTHER" id="PTHR44051">
    <property type="entry name" value="GLUTATHIONE S-TRANSFERASE-RELATED"/>
    <property type="match status" value="1"/>
</dbReference>
<dbReference type="SFLD" id="SFLDG00358">
    <property type="entry name" value="Main_(cytGST)"/>
    <property type="match status" value="1"/>
</dbReference>
<evidence type="ECO:0000256" key="3">
    <source>
        <dbReference type="RuleBase" id="RU003494"/>
    </source>
</evidence>
<evidence type="ECO:0000259" key="5">
    <source>
        <dbReference type="PROSITE" id="PS50405"/>
    </source>
</evidence>
<dbReference type="InterPro" id="IPR040079">
    <property type="entry name" value="Glutathione_S-Trfase"/>
</dbReference>
<dbReference type="FunFam" id="3.40.30.10:FF:000039">
    <property type="entry name" value="Glutathione S-transferase domain"/>
    <property type="match status" value="1"/>
</dbReference>
<dbReference type="SUPFAM" id="SSF47616">
    <property type="entry name" value="GST C-terminal domain-like"/>
    <property type="match status" value="1"/>
</dbReference>
<protein>
    <recommendedName>
        <fullName evidence="8">Glutathione S-transferase</fullName>
    </recommendedName>
</protein>
<dbReference type="SFLD" id="SFLDG01150">
    <property type="entry name" value="Main.1:_Beta-like"/>
    <property type="match status" value="1"/>
</dbReference>
<comment type="similarity">
    <text evidence="1 3">Belongs to the GST superfamily.</text>
</comment>
<organism evidence="6 7">
    <name type="scientific">Bradyrhizobium jicamae</name>
    <dbReference type="NCBI Taxonomy" id="280332"/>
    <lineage>
        <taxon>Bacteria</taxon>
        <taxon>Pseudomonadati</taxon>
        <taxon>Pseudomonadota</taxon>
        <taxon>Alphaproteobacteria</taxon>
        <taxon>Hyphomicrobiales</taxon>
        <taxon>Nitrobacteraceae</taxon>
        <taxon>Bradyrhizobium</taxon>
    </lineage>
</organism>
<dbReference type="GO" id="GO:0016740">
    <property type="term" value="F:transferase activity"/>
    <property type="evidence" value="ECO:0007669"/>
    <property type="project" value="UniProtKB-KW"/>
</dbReference>